<sequence>MNYSVDVWSAAGLPREDVPEVDDDPGDLPQQPRPPVSQLLQQFDLLALLASPRQATPPVQAPVAVRARFSFIENRYGTRSTLPKRASKQTVDRLANPIHGFTSTLNALPPDVRKRRQQGELSLATTHPGRSLNQPPDRKAVPKKHQVSVVDRLSKPTFVRPKLKLRPNPNGVVLPPLLKSKGKTSNPTAKANSSRIITNQSSDKPSRPAKAKQSTLPAAMSAHCKNDSGGGFFLTQMDEIKLCTPATQPGIACLIFLFFSAASQDDKTRQRVVW</sequence>
<feature type="compositionally biased region" description="Polar residues" evidence="1">
    <location>
        <begin position="183"/>
        <end position="203"/>
    </location>
</feature>
<dbReference type="EMBL" id="KI914020">
    <property type="protein sequence ID" value="ETV90866.1"/>
    <property type="molecule type" value="Genomic_DNA"/>
</dbReference>
<feature type="compositionally biased region" description="Low complexity" evidence="1">
    <location>
        <begin position="166"/>
        <end position="178"/>
    </location>
</feature>
<dbReference type="GeneID" id="20091475"/>
<dbReference type="OrthoDB" id="79524at2759"/>
<evidence type="ECO:0000313" key="2">
    <source>
        <dbReference type="EMBL" id="ETV90866.1"/>
    </source>
</evidence>
<dbReference type="VEuPathDB" id="FungiDB:H310_14425"/>
<organism evidence="2">
    <name type="scientific">Aphanomyces invadans</name>
    <dbReference type="NCBI Taxonomy" id="157072"/>
    <lineage>
        <taxon>Eukaryota</taxon>
        <taxon>Sar</taxon>
        <taxon>Stramenopiles</taxon>
        <taxon>Oomycota</taxon>
        <taxon>Saprolegniomycetes</taxon>
        <taxon>Saprolegniales</taxon>
        <taxon>Verrucalvaceae</taxon>
        <taxon>Aphanomyces</taxon>
    </lineage>
</organism>
<dbReference type="RefSeq" id="XP_008880502.1">
    <property type="nucleotide sequence ID" value="XM_008882280.1"/>
</dbReference>
<dbReference type="AlphaFoldDB" id="A0A024TB90"/>
<proteinExistence type="predicted"/>
<reference evidence="2" key="1">
    <citation type="submission" date="2013-12" db="EMBL/GenBank/DDBJ databases">
        <title>The Genome Sequence of Aphanomyces invadans NJM9701.</title>
        <authorList>
            <consortium name="The Broad Institute Genomics Platform"/>
            <person name="Russ C."/>
            <person name="Tyler B."/>
            <person name="van West P."/>
            <person name="Dieguez-Uribeondo J."/>
            <person name="Young S.K."/>
            <person name="Zeng Q."/>
            <person name="Gargeya S."/>
            <person name="Fitzgerald M."/>
            <person name="Abouelleil A."/>
            <person name="Alvarado L."/>
            <person name="Chapman S.B."/>
            <person name="Gainer-Dewar J."/>
            <person name="Goldberg J."/>
            <person name="Griggs A."/>
            <person name="Gujja S."/>
            <person name="Hansen M."/>
            <person name="Howarth C."/>
            <person name="Imamovic A."/>
            <person name="Ireland A."/>
            <person name="Larimer J."/>
            <person name="McCowan C."/>
            <person name="Murphy C."/>
            <person name="Pearson M."/>
            <person name="Poon T.W."/>
            <person name="Priest M."/>
            <person name="Roberts A."/>
            <person name="Saif S."/>
            <person name="Shea T."/>
            <person name="Sykes S."/>
            <person name="Wortman J."/>
            <person name="Nusbaum C."/>
            <person name="Birren B."/>
        </authorList>
    </citation>
    <scope>NUCLEOTIDE SEQUENCE [LARGE SCALE GENOMIC DNA]</scope>
    <source>
        <strain evidence="2">NJM9701</strain>
    </source>
</reference>
<name>A0A024TB90_9STRA</name>
<feature type="region of interest" description="Disordered" evidence="1">
    <location>
        <begin position="123"/>
        <end position="217"/>
    </location>
</feature>
<feature type="region of interest" description="Disordered" evidence="1">
    <location>
        <begin position="1"/>
        <end position="34"/>
    </location>
</feature>
<gene>
    <name evidence="2" type="ORF">H310_14425</name>
</gene>
<evidence type="ECO:0000256" key="1">
    <source>
        <dbReference type="SAM" id="MobiDB-lite"/>
    </source>
</evidence>
<accession>A0A024TB90</accession>
<protein>
    <submittedName>
        <fullName evidence="2">Uncharacterized protein</fullName>
    </submittedName>
</protein>
<dbReference type="eggNOG" id="ENOG502T1QW">
    <property type="taxonomic scope" value="Eukaryota"/>
</dbReference>